<dbReference type="EMBL" id="FOXX01000017">
    <property type="protein sequence ID" value="SFQ85963.1"/>
    <property type="molecule type" value="Genomic_DNA"/>
</dbReference>
<proteinExistence type="predicted"/>
<organism evidence="1 2">
    <name type="scientific">Priestia endophytica DSM 13796</name>
    <dbReference type="NCBI Taxonomy" id="1121089"/>
    <lineage>
        <taxon>Bacteria</taxon>
        <taxon>Bacillati</taxon>
        <taxon>Bacillota</taxon>
        <taxon>Bacilli</taxon>
        <taxon>Bacillales</taxon>
        <taxon>Bacillaceae</taxon>
        <taxon>Priestia</taxon>
    </lineage>
</organism>
<dbReference type="Proteomes" id="UP000182762">
    <property type="component" value="Unassembled WGS sequence"/>
</dbReference>
<comment type="caution">
    <text evidence="1">The sequence shown here is derived from an EMBL/GenBank/DDBJ whole genome shotgun (WGS) entry which is preliminary data.</text>
</comment>
<keyword evidence="2" id="KW-1185">Reference proteome</keyword>
<dbReference type="RefSeq" id="WP_061802983.1">
    <property type="nucleotide sequence ID" value="NZ_FOXX01000017.1"/>
</dbReference>
<dbReference type="SUPFAM" id="SSF69118">
    <property type="entry name" value="AhpD-like"/>
    <property type="match status" value="1"/>
</dbReference>
<reference evidence="1 2" key="1">
    <citation type="submission" date="2016-10" db="EMBL/GenBank/DDBJ databases">
        <authorList>
            <person name="Varghese N."/>
            <person name="Submissions S."/>
        </authorList>
    </citation>
    <scope>NUCLEOTIDE SEQUENCE [LARGE SCALE GENOMIC DNA]</scope>
    <source>
        <strain evidence="1 2">DSM 13796</strain>
    </source>
</reference>
<protein>
    <submittedName>
        <fullName evidence="1">Alkylhydroperoxidase family enzyme, contains CxxC motif</fullName>
    </submittedName>
</protein>
<accession>A0A1I6BYI6</accession>
<dbReference type="GeneID" id="93713043"/>
<evidence type="ECO:0000313" key="1">
    <source>
        <dbReference type="EMBL" id="SFQ85963.1"/>
    </source>
</evidence>
<sequence>MPNISFSMTGNTPFQQLLGHNPSIMGTWNNLATTLEGDGSLHSSVKEQVRRTLAQNNDCDYCKAKGKPEYQLFDKKTAIAVGFTEVFLKQGGKIEDAIFNVLKETFNEREISELCAFICFTMASQYFGSILSLEADNKVE</sequence>
<name>A0A1I6BYI6_9BACI</name>
<evidence type="ECO:0000313" key="2">
    <source>
        <dbReference type="Proteomes" id="UP000182762"/>
    </source>
</evidence>
<gene>
    <name evidence="1" type="ORF">SAMN02745910_04510</name>
</gene>
<dbReference type="Gene3D" id="1.20.1290.10">
    <property type="entry name" value="AhpD-like"/>
    <property type="match status" value="2"/>
</dbReference>
<dbReference type="InterPro" id="IPR029032">
    <property type="entry name" value="AhpD-like"/>
</dbReference>